<dbReference type="SMART" id="SM01235">
    <property type="entry name" value="Haem_bd"/>
    <property type="match status" value="1"/>
</dbReference>
<dbReference type="EMBL" id="LGIA01000190">
    <property type="protein sequence ID" value="KOH43376.1"/>
    <property type="molecule type" value="Genomic_DNA"/>
</dbReference>
<dbReference type="AlphaFoldDB" id="A0A0L8V4L1"/>
<evidence type="ECO:0000313" key="3">
    <source>
        <dbReference type="EMBL" id="KOH43376.1"/>
    </source>
</evidence>
<reference evidence="4" key="1">
    <citation type="submission" date="2015-07" db="EMBL/GenBank/DDBJ databases">
        <title>Genome sequencing of Sunxiuqinia dokdonensis strain SK.</title>
        <authorList>
            <person name="Ahn S."/>
            <person name="Kim B.-C."/>
        </authorList>
    </citation>
    <scope>NUCLEOTIDE SEQUENCE [LARGE SCALE GENOMIC DNA]</scope>
    <source>
        <strain evidence="4">SK</strain>
    </source>
</reference>
<comment type="caution">
    <text evidence="3">The sequence shown here is derived from an EMBL/GenBank/DDBJ whole genome shotgun (WGS) entry which is preliminary data.</text>
</comment>
<dbReference type="Proteomes" id="UP000036958">
    <property type="component" value="Unassembled WGS sequence"/>
</dbReference>
<keyword evidence="4" id="KW-1185">Reference proteome</keyword>
<sequence>MKNLNLITSLFLLLLLSSSISFADEKPDEKKITLKMPEDVRAVVDNSCFGCHNTDSRNEDAREHLDFKTMHQLSDIKKLGAFKEIREVIEENEMPPKKFLERRPEKELTEEQKKILIDWVKKESVALMNQNQ</sequence>
<dbReference type="Pfam" id="PF14376">
    <property type="entry name" value="Haem_bd"/>
    <property type="match status" value="1"/>
</dbReference>
<dbReference type="STRING" id="1409788.NC99_38030"/>
<keyword evidence="1" id="KW-0732">Signal</keyword>
<gene>
    <name evidence="3" type="ORF">NC99_38030</name>
</gene>
<dbReference type="RefSeq" id="WP_053186756.1">
    <property type="nucleotide sequence ID" value="NZ_LGIA01000190.1"/>
</dbReference>
<feature type="domain" description="Haem-binding" evidence="2">
    <location>
        <begin position="11"/>
        <end position="124"/>
    </location>
</feature>
<organism evidence="3 4">
    <name type="scientific">Sunxiuqinia dokdonensis</name>
    <dbReference type="NCBI Taxonomy" id="1409788"/>
    <lineage>
        <taxon>Bacteria</taxon>
        <taxon>Pseudomonadati</taxon>
        <taxon>Bacteroidota</taxon>
        <taxon>Bacteroidia</taxon>
        <taxon>Marinilabiliales</taxon>
        <taxon>Prolixibacteraceae</taxon>
        <taxon>Sunxiuqinia</taxon>
    </lineage>
</organism>
<evidence type="ECO:0000313" key="4">
    <source>
        <dbReference type="Proteomes" id="UP000036958"/>
    </source>
</evidence>
<evidence type="ECO:0000259" key="2">
    <source>
        <dbReference type="SMART" id="SM01235"/>
    </source>
</evidence>
<accession>A0A0L8V4L1</accession>
<feature type="chain" id="PRO_5005591399" description="Haem-binding domain-containing protein" evidence="1">
    <location>
        <begin position="24"/>
        <end position="132"/>
    </location>
</feature>
<dbReference type="OrthoDB" id="1123086at2"/>
<proteinExistence type="predicted"/>
<evidence type="ECO:0000256" key="1">
    <source>
        <dbReference type="SAM" id="SignalP"/>
    </source>
</evidence>
<feature type="signal peptide" evidence="1">
    <location>
        <begin position="1"/>
        <end position="23"/>
    </location>
</feature>
<dbReference type="InterPro" id="IPR025992">
    <property type="entry name" value="Haem-bd"/>
</dbReference>
<protein>
    <recommendedName>
        <fullName evidence="2">Haem-binding domain-containing protein</fullName>
    </recommendedName>
</protein>
<name>A0A0L8V4L1_9BACT</name>